<sequence>MICVGAMSTWTRAWKGNGSTVNTEAMHELGRTRYMNTGFMKYRSRIRNKKIRKDSIARITATTTEDKQALIESRSKGCTEICIVLKR</sequence>
<proteinExistence type="predicted"/>
<gene>
    <name evidence="1" type="ORF">HannXRQ_Chr08g0207441</name>
</gene>
<dbReference type="AlphaFoldDB" id="A0A251U2F2"/>
<dbReference type="EMBL" id="CM007897">
    <property type="protein sequence ID" value="OTG17016.1"/>
    <property type="molecule type" value="Genomic_DNA"/>
</dbReference>
<evidence type="ECO:0000313" key="1">
    <source>
        <dbReference type="EMBL" id="OTG17016.1"/>
    </source>
</evidence>
<keyword evidence="2" id="KW-1185">Reference proteome</keyword>
<name>A0A251U2F2_HELAN</name>
<organism evidence="1 2">
    <name type="scientific">Helianthus annuus</name>
    <name type="common">Common sunflower</name>
    <dbReference type="NCBI Taxonomy" id="4232"/>
    <lineage>
        <taxon>Eukaryota</taxon>
        <taxon>Viridiplantae</taxon>
        <taxon>Streptophyta</taxon>
        <taxon>Embryophyta</taxon>
        <taxon>Tracheophyta</taxon>
        <taxon>Spermatophyta</taxon>
        <taxon>Magnoliopsida</taxon>
        <taxon>eudicotyledons</taxon>
        <taxon>Gunneridae</taxon>
        <taxon>Pentapetalae</taxon>
        <taxon>asterids</taxon>
        <taxon>campanulids</taxon>
        <taxon>Asterales</taxon>
        <taxon>Asteraceae</taxon>
        <taxon>Asteroideae</taxon>
        <taxon>Heliantheae alliance</taxon>
        <taxon>Heliantheae</taxon>
        <taxon>Helianthus</taxon>
    </lineage>
</organism>
<accession>A0A251U2F2</accession>
<reference evidence="2" key="1">
    <citation type="journal article" date="2017" name="Nature">
        <title>The sunflower genome provides insights into oil metabolism, flowering and Asterid evolution.</title>
        <authorList>
            <person name="Badouin H."/>
            <person name="Gouzy J."/>
            <person name="Grassa C.J."/>
            <person name="Murat F."/>
            <person name="Staton S.E."/>
            <person name="Cottret L."/>
            <person name="Lelandais-Briere C."/>
            <person name="Owens G.L."/>
            <person name="Carrere S."/>
            <person name="Mayjonade B."/>
            <person name="Legrand L."/>
            <person name="Gill N."/>
            <person name="Kane N.C."/>
            <person name="Bowers J.E."/>
            <person name="Hubner S."/>
            <person name="Bellec A."/>
            <person name="Berard A."/>
            <person name="Berges H."/>
            <person name="Blanchet N."/>
            <person name="Boniface M.C."/>
            <person name="Brunel D."/>
            <person name="Catrice O."/>
            <person name="Chaidir N."/>
            <person name="Claudel C."/>
            <person name="Donnadieu C."/>
            <person name="Faraut T."/>
            <person name="Fievet G."/>
            <person name="Helmstetter N."/>
            <person name="King M."/>
            <person name="Knapp S.J."/>
            <person name="Lai Z."/>
            <person name="Le Paslier M.C."/>
            <person name="Lippi Y."/>
            <person name="Lorenzon L."/>
            <person name="Mandel J.R."/>
            <person name="Marage G."/>
            <person name="Marchand G."/>
            <person name="Marquand E."/>
            <person name="Bret-Mestries E."/>
            <person name="Morien E."/>
            <person name="Nambeesan S."/>
            <person name="Nguyen T."/>
            <person name="Pegot-Espagnet P."/>
            <person name="Pouilly N."/>
            <person name="Raftis F."/>
            <person name="Sallet E."/>
            <person name="Schiex T."/>
            <person name="Thomas J."/>
            <person name="Vandecasteele C."/>
            <person name="Vares D."/>
            <person name="Vear F."/>
            <person name="Vautrin S."/>
            <person name="Crespi M."/>
            <person name="Mangin B."/>
            <person name="Burke J.M."/>
            <person name="Salse J."/>
            <person name="Munos S."/>
            <person name="Vincourt P."/>
            <person name="Rieseberg L.H."/>
            <person name="Langlade N.B."/>
        </authorList>
    </citation>
    <scope>NUCLEOTIDE SEQUENCE [LARGE SCALE GENOMIC DNA]</scope>
    <source>
        <strain evidence="2">cv. SF193</strain>
    </source>
</reference>
<dbReference type="InParanoid" id="A0A251U2F2"/>
<protein>
    <submittedName>
        <fullName evidence="1">Uncharacterized protein</fullName>
    </submittedName>
</protein>
<evidence type="ECO:0000313" key="2">
    <source>
        <dbReference type="Proteomes" id="UP000215914"/>
    </source>
</evidence>
<dbReference type="Proteomes" id="UP000215914">
    <property type="component" value="Chromosome 8"/>
</dbReference>